<accession>A0ABR2MXG4</accession>
<reference evidence="3 4" key="1">
    <citation type="journal article" date="2022" name="Nat. Plants">
        <title>Genomes of leafy and leafless Platanthera orchids illuminate the evolution of mycoheterotrophy.</title>
        <authorList>
            <person name="Li M.H."/>
            <person name="Liu K.W."/>
            <person name="Li Z."/>
            <person name="Lu H.C."/>
            <person name="Ye Q.L."/>
            <person name="Zhang D."/>
            <person name="Wang J.Y."/>
            <person name="Li Y.F."/>
            <person name="Zhong Z.M."/>
            <person name="Liu X."/>
            <person name="Yu X."/>
            <person name="Liu D.K."/>
            <person name="Tu X.D."/>
            <person name="Liu B."/>
            <person name="Hao Y."/>
            <person name="Liao X.Y."/>
            <person name="Jiang Y.T."/>
            <person name="Sun W.H."/>
            <person name="Chen J."/>
            <person name="Chen Y.Q."/>
            <person name="Ai Y."/>
            <person name="Zhai J.W."/>
            <person name="Wu S.S."/>
            <person name="Zhou Z."/>
            <person name="Hsiao Y.Y."/>
            <person name="Wu W.L."/>
            <person name="Chen Y.Y."/>
            <person name="Lin Y.F."/>
            <person name="Hsu J.L."/>
            <person name="Li C.Y."/>
            <person name="Wang Z.W."/>
            <person name="Zhao X."/>
            <person name="Zhong W.Y."/>
            <person name="Ma X.K."/>
            <person name="Ma L."/>
            <person name="Huang J."/>
            <person name="Chen G.Z."/>
            <person name="Huang M.Z."/>
            <person name="Huang L."/>
            <person name="Peng D.H."/>
            <person name="Luo Y.B."/>
            <person name="Zou S.Q."/>
            <person name="Chen S.P."/>
            <person name="Lan S."/>
            <person name="Tsai W.C."/>
            <person name="Van de Peer Y."/>
            <person name="Liu Z.J."/>
        </authorList>
    </citation>
    <scope>NUCLEOTIDE SEQUENCE [LARGE SCALE GENOMIC DNA]</scope>
    <source>
        <strain evidence="3">Lor288</strain>
    </source>
</reference>
<proteinExistence type="inferred from homology"/>
<comment type="similarity">
    <text evidence="1">Belongs to the QWRF family.</text>
</comment>
<name>A0ABR2MXG4_9ASPA</name>
<feature type="region of interest" description="Disordered" evidence="2">
    <location>
        <begin position="165"/>
        <end position="184"/>
    </location>
</feature>
<comment type="caution">
    <text evidence="3">The sequence shown here is derived from an EMBL/GenBank/DDBJ whole genome shotgun (WGS) entry which is preliminary data.</text>
</comment>
<dbReference type="Proteomes" id="UP001412067">
    <property type="component" value="Unassembled WGS sequence"/>
</dbReference>
<evidence type="ECO:0000256" key="2">
    <source>
        <dbReference type="SAM" id="MobiDB-lite"/>
    </source>
</evidence>
<protein>
    <submittedName>
        <fullName evidence="3">Uncharacterized protein</fullName>
    </submittedName>
</protein>
<organism evidence="3 4">
    <name type="scientific">Platanthera guangdongensis</name>
    <dbReference type="NCBI Taxonomy" id="2320717"/>
    <lineage>
        <taxon>Eukaryota</taxon>
        <taxon>Viridiplantae</taxon>
        <taxon>Streptophyta</taxon>
        <taxon>Embryophyta</taxon>
        <taxon>Tracheophyta</taxon>
        <taxon>Spermatophyta</taxon>
        <taxon>Magnoliopsida</taxon>
        <taxon>Liliopsida</taxon>
        <taxon>Asparagales</taxon>
        <taxon>Orchidaceae</taxon>
        <taxon>Orchidoideae</taxon>
        <taxon>Orchideae</taxon>
        <taxon>Orchidinae</taxon>
        <taxon>Platanthera</taxon>
    </lineage>
</organism>
<keyword evidence="4" id="KW-1185">Reference proteome</keyword>
<feature type="compositionally biased region" description="Low complexity" evidence="2">
    <location>
        <begin position="128"/>
        <end position="137"/>
    </location>
</feature>
<dbReference type="PANTHER" id="PTHR31807:SF31">
    <property type="entry name" value="QWRF MOTIF PROTEIN (DUF566)-RELATED"/>
    <property type="match status" value="1"/>
</dbReference>
<sequence>MISSHLPKTIREVSRRLFPGISHSFPPSSIARVFPSTSLKIFNCRLSSSSVLPPFSKIKSAKFREKLLKTSMEKRKSFARVMLPNNRQYPGGAAISGDAPALIHPTSPTPTANSPVHRKSISTGGGESPTSATSLLLPSPPRQKKSISDPPGKLRKQRSADKIHISGSLWPSAKTPGPAAGPITTLRDHFIEDNKSEEIEYPSTHASSTVSSRRRGGSHSPASDENIAGGGGRKGRGRRSKENHQFGGPTRKISGKGGSPKKPGTPPSPSSSSSAGPVHAGRRSDSGLDFPSTESDRSSSRNPCSRISRAPIKTVKIRKSGSPVRRSKSPSMRSSRSPVMHSSHSPVLLRRSGSPVEVAVKGAVGIRRQSPDKGWSGGGMGSIISLGIGNLFRRKSFSGAPVASTESTTMKWSPARGSAAIASSPSRGVQPAAAAVAESQQSLKMAHNQLLQWRFLNGKLIAVNDVKSAAAEIKGLERWGNMEKQHVAALSSTKNSFHAVVCRLPLTDRSKADIQILSILLRQATKAADAINSNLAKCNSMAGRTVPLAAELAEIASLEKPLIEECSRGKLEVSAYSIKIIAVWKRVSDSSNI</sequence>
<evidence type="ECO:0000313" key="3">
    <source>
        <dbReference type="EMBL" id="KAK8968636.1"/>
    </source>
</evidence>
<feature type="compositionally biased region" description="Low complexity" evidence="2">
    <location>
        <begin position="329"/>
        <end position="346"/>
    </location>
</feature>
<feature type="region of interest" description="Disordered" evidence="2">
    <location>
        <begin position="90"/>
        <end position="160"/>
    </location>
</feature>
<dbReference type="EMBL" id="JBBWWR010000004">
    <property type="protein sequence ID" value="KAK8968636.1"/>
    <property type="molecule type" value="Genomic_DNA"/>
</dbReference>
<evidence type="ECO:0000256" key="1">
    <source>
        <dbReference type="ARBA" id="ARBA00010016"/>
    </source>
</evidence>
<dbReference type="PANTHER" id="PTHR31807">
    <property type="entry name" value="AUGMIN FAMILY MEMBER"/>
    <property type="match status" value="1"/>
</dbReference>
<feature type="region of interest" description="Disordered" evidence="2">
    <location>
        <begin position="195"/>
        <end position="354"/>
    </location>
</feature>
<evidence type="ECO:0000313" key="4">
    <source>
        <dbReference type="Proteomes" id="UP001412067"/>
    </source>
</evidence>
<dbReference type="Pfam" id="PF04484">
    <property type="entry name" value="QWRF"/>
    <property type="match status" value="1"/>
</dbReference>
<dbReference type="InterPro" id="IPR007573">
    <property type="entry name" value="QWRF"/>
</dbReference>
<gene>
    <name evidence="3" type="ORF">KSP40_PGU012327</name>
</gene>